<comment type="caution">
    <text evidence="2">The sequence shown here is derived from an EMBL/GenBank/DDBJ whole genome shotgun (WGS) entry which is preliminary data.</text>
</comment>
<proteinExistence type="predicted"/>
<evidence type="ECO:0000313" key="3">
    <source>
        <dbReference type="Proteomes" id="UP000435112"/>
    </source>
</evidence>
<evidence type="ECO:0000256" key="1">
    <source>
        <dbReference type="SAM" id="MobiDB-lite"/>
    </source>
</evidence>
<gene>
    <name evidence="2" type="ORF">PR002_g1780</name>
</gene>
<protein>
    <submittedName>
        <fullName evidence="2">Uncharacterized protein</fullName>
    </submittedName>
</protein>
<feature type="compositionally biased region" description="Acidic residues" evidence="1">
    <location>
        <begin position="20"/>
        <end position="29"/>
    </location>
</feature>
<dbReference type="EMBL" id="QXFU01000055">
    <property type="protein sequence ID" value="KAE9046216.1"/>
    <property type="molecule type" value="Genomic_DNA"/>
</dbReference>
<feature type="compositionally biased region" description="Basic and acidic residues" evidence="1">
    <location>
        <begin position="9"/>
        <end position="19"/>
    </location>
</feature>
<accession>A0A6A3P0P9</accession>
<reference evidence="2 3" key="1">
    <citation type="submission" date="2018-09" db="EMBL/GenBank/DDBJ databases">
        <title>Genomic investigation of the strawberry pathogen Phytophthora fragariae indicates pathogenicity is determined by transcriptional variation in three key races.</title>
        <authorList>
            <person name="Adams T.M."/>
            <person name="Armitage A.D."/>
            <person name="Sobczyk M.K."/>
            <person name="Bates H.J."/>
            <person name="Dunwell J.M."/>
            <person name="Nellist C.F."/>
            <person name="Harrison R.J."/>
        </authorList>
    </citation>
    <scope>NUCLEOTIDE SEQUENCE [LARGE SCALE GENOMIC DNA]</scope>
    <source>
        <strain evidence="2 3">SCRP324</strain>
    </source>
</reference>
<sequence>MYGDEQEEKDQHQENKDGQEQEEEQEEELVSVTWRDPNLHEKREALVGSAPVSVVT</sequence>
<dbReference type="AlphaFoldDB" id="A0A6A3P0P9"/>
<evidence type="ECO:0000313" key="2">
    <source>
        <dbReference type="EMBL" id="KAE9046216.1"/>
    </source>
</evidence>
<name>A0A6A3P0P9_9STRA</name>
<feature type="region of interest" description="Disordered" evidence="1">
    <location>
        <begin position="1"/>
        <end position="39"/>
    </location>
</feature>
<dbReference type="Proteomes" id="UP000435112">
    <property type="component" value="Unassembled WGS sequence"/>
</dbReference>
<organism evidence="2 3">
    <name type="scientific">Phytophthora rubi</name>
    <dbReference type="NCBI Taxonomy" id="129364"/>
    <lineage>
        <taxon>Eukaryota</taxon>
        <taxon>Sar</taxon>
        <taxon>Stramenopiles</taxon>
        <taxon>Oomycota</taxon>
        <taxon>Peronosporomycetes</taxon>
        <taxon>Peronosporales</taxon>
        <taxon>Peronosporaceae</taxon>
        <taxon>Phytophthora</taxon>
    </lineage>
</organism>